<gene>
    <name evidence="1" type="ORF">SAMN05421831_10360</name>
</gene>
<reference evidence="2" key="1">
    <citation type="submission" date="2016-10" db="EMBL/GenBank/DDBJ databases">
        <authorList>
            <person name="Varghese N."/>
            <person name="Submissions S."/>
        </authorList>
    </citation>
    <scope>NUCLEOTIDE SEQUENCE [LARGE SCALE GENOMIC DNA]</scope>
    <source>
        <strain evidence="2">DSM 7165</strain>
    </source>
</reference>
<evidence type="ECO:0008006" key="3">
    <source>
        <dbReference type="Google" id="ProtNLM"/>
    </source>
</evidence>
<sequence>MTDSSPSTTLPYIIDVEASGFGRGSYPIEIGIARPDGSLAAWLIRPEPDWQHWDPSAQEIHGISRNQLVQEGLPVAQVADALNEELRGQTVYSDSWGFDSSWIALLFYHAHRLQGFKIDALTKLLSEQQTQAWGQMKHQVIQELKITRHRASSDAHMLQHTFKRAAHVRNQV</sequence>
<dbReference type="Proteomes" id="UP000242999">
    <property type="component" value="Unassembled WGS sequence"/>
</dbReference>
<dbReference type="Gene3D" id="3.30.420.10">
    <property type="entry name" value="Ribonuclease H-like superfamily/Ribonuclease H"/>
    <property type="match status" value="1"/>
</dbReference>
<organism evidence="1 2">
    <name type="scientific">Allopseudospirillum japonicum</name>
    <dbReference type="NCBI Taxonomy" id="64971"/>
    <lineage>
        <taxon>Bacteria</taxon>
        <taxon>Pseudomonadati</taxon>
        <taxon>Pseudomonadota</taxon>
        <taxon>Gammaproteobacteria</taxon>
        <taxon>Oceanospirillales</taxon>
        <taxon>Oceanospirillaceae</taxon>
        <taxon>Allopseudospirillum</taxon>
    </lineage>
</organism>
<dbReference type="EMBL" id="FNYH01000003">
    <property type="protein sequence ID" value="SEI50438.1"/>
    <property type="molecule type" value="Genomic_DNA"/>
</dbReference>
<dbReference type="SUPFAM" id="SSF53098">
    <property type="entry name" value="Ribonuclease H-like"/>
    <property type="match status" value="1"/>
</dbReference>
<accession>A0A1H6R3G2</accession>
<dbReference type="RefSeq" id="WP_093308721.1">
    <property type="nucleotide sequence ID" value="NZ_FNYH01000003.1"/>
</dbReference>
<dbReference type="InterPro" id="IPR036397">
    <property type="entry name" value="RNaseH_sf"/>
</dbReference>
<dbReference type="InterPro" id="IPR012337">
    <property type="entry name" value="RNaseH-like_sf"/>
</dbReference>
<keyword evidence="2" id="KW-1185">Reference proteome</keyword>
<evidence type="ECO:0000313" key="2">
    <source>
        <dbReference type="Proteomes" id="UP000242999"/>
    </source>
</evidence>
<evidence type="ECO:0000313" key="1">
    <source>
        <dbReference type="EMBL" id="SEI50438.1"/>
    </source>
</evidence>
<dbReference type="STRING" id="64971.SAMN05421831_10360"/>
<dbReference type="GO" id="GO:0003676">
    <property type="term" value="F:nucleic acid binding"/>
    <property type="evidence" value="ECO:0007669"/>
    <property type="project" value="InterPro"/>
</dbReference>
<dbReference type="AlphaFoldDB" id="A0A1H6R3G2"/>
<name>A0A1H6R3G2_9GAMM</name>
<dbReference type="OrthoDB" id="5705783at2"/>
<protein>
    <recommendedName>
        <fullName evidence="3">Exonuclease</fullName>
    </recommendedName>
</protein>
<proteinExistence type="predicted"/>